<gene>
    <name evidence="1" type="ORF">LTS18_000825</name>
</gene>
<name>A0ACC3CU31_9PEZI</name>
<evidence type="ECO:0000313" key="2">
    <source>
        <dbReference type="Proteomes" id="UP001186974"/>
    </source>
</evidence>
<dbReference type="EMBL" id="JAWDJW010011711">
    <property type="protein sequence ID" value="KAK3044606.1"/>
    <property type="molecule type" value="Genomic_DNA"/>
</dbReference>
<organism evidence="1 2">
    <name type="scientific">Coniosporium uncinatum</name>
    <dbReference type="NCBI Taxonomy" id="93489"/>
    <lineage>
        <taxon>Eukaryota</taxon>
        <taxon>Fungi</taxon>
        <taxon>Dikarya</taxon>
        <taxon>Ascomycota</taxon>
        <taxon>Pezizomycotina</taxon>
        <taxon>Dothideomycetes</taxon>
        <taxon>Dothideomycetes incertae sedis</taxon>
        <taxon>Coniosporium</taxon>
    </lineage>
</organism>
<accession>A0ACC3CU31</accession>
<feature type="non-terminal residue" evidence="1">
    <location>
        <position position="1"/>
    </location>
</feature>
<comment type="caution">
    <text evidence="1">The sequence shown here is derived from an EMBL/GenBank/DDBJ whole genome shotgun (WGS) entry which is preliminary data.</text>
</comment>
<proteinExistence type="predicted"/>
<dbReference type="Proteomes" id="UP001186974">
    <property type="component" value="Unassembled WGS sequence"/>
</dbReference>
<feature type="non-terminal residue" evidence="1">
    <location>
        <position position="382"/>
    </location>
</feature>
<reference evidence="1" key="1">
    <citation type="submission" date="2024-09" db="EMBL/GenBank/DDBJ databases">
        <title>Black Yeasts Isolated from many extreme environments.</title>
        <authorList>
            <person name="Coleine C."/>
            <person name="Stajich J.E."/>
            <person name="Selbmann L."/>
        </authorList>
    </citation>
    <scope>NUCLEOTIDE SEQUENCE</scope>
    <source>
        <strain evidence="1">CCFEE 5737</strain>
    </source>
</reference>
<keyword evidence="2" id="KW-1185">Reference proteome</keyword>
<sequence length="382" mass="41437">KPQKASVLKQEERAFPRGGGSVLTPLEHKQIQIDATRDVLFEQAGKPTQNTEYEDAGENAAPGTKLVEKRKKKSKEKKTGATKVKEEPKIKVEGLSYKRLVPGSLVLGKVSRITSRDVALALPNNLTGYIPLTAVSDQLTRRIEKLLAEEEKEGEEEQDEDYEDVELNKLFKVGQYLRAYVTSTANESSKPGRAGKKRIELSTNPKLANHGIMTSDIVTNCMLQASVKSVEDYGLVMDLGTEDSSIRGFMSSKELGPGVDHTKVEEGAVFMCIVTGLSSNGKIVKLSADHKKAGNVKKANYLTEAPSINSFLPGTAVEMLVTEPTSTDLTGQAMGMLSVTADIIHSGSSRTKKDLVKQHPAGSKVKARIICTFPDADPPKLA</sequence>
<protein>
    <submittedName>
        <fullName evidence="1">Uncharacterized protein</fullName>
    </submittedName>
</protein>
<evidence type="ECO:0000313" key="1">
    <source>
        <dbReference type="EMBL" id="KAK3044606.1"/>
    </source>
</evidence>